<dbReference type="EMBL" id="CP048882">
    <property type="protein sequence ID" value="QPP10155.1"/>
    <property type="molecule type" value="Genomic_DNA"/>
</dbReference>
<dbReference type="RefSeq" id="WP_197353913.1">
    <property type="nucleotide sequence ID" value="NZ_CP048882.1"/>
</dbReference>
<keyword evidence="2 5" id="KW-0238">DNA-binding</keyword>
<evidence type="ECO:0000259" key="4">
    <source>
        <dbReference type="PROSITE" id="PS50932"/>
    </source>
</evidence>
<dbReference type="CDD" id="cd01392">
    <property type="entry name" value="HTH_LacI"/>
    <property type="match status" value="1"/>
</dbReference>
<evidence type="ECO:0000313" key="5">
    <source>
        <dbReference type="EMBL" id="QPP10155.1"/>
    </source>
</evidence>
<dbReference type="PROSITE" id="PS50932">
    <property type="entry name" value="HTH_LACI_2"/>
    <property type="match status" value="1"/>
</dbReference>
<dbReference type="InterPro" id="IPR046335">
    <property type="entry name" value="LacI/GalR-like_sensor"/>
</dbReference>
<dbReference type="Pfam" id="PF00356">
    <property type="entry name" value="LacI"/>
    <property type="match status" value="1"/>
</dbReference>
<dbReference type="SUPFAM" id="SSF47413">
    <property type="entry name" value="lambda repressor-like DNA-binding domains"/>
    <property type="match status" value="1"/>
</dbReference>
<dbReference type="Gene3D" id="1.10.260.40">
    <property type="entry name" value="lambda repressor-like DNA-binding domains"/>
    <property type="match status" value="1"/>
</dbReference>
<evidence type="ECO:0000256" key="2">
    <source>
        <dbReference type="ARBA" id="ARBA00023125"/>
    </source>
</evidence>
<dbReference type="PANTHER" id="PTHR30146:SF138">
    <property type="entry name" value="TRANSCRIPTIONAL REGULATORY PROTEIN"/>
    <property type="match status" value="1"/>
</dbReference>
<name>A0A7T1TC03_9ACTN</name>
<feature type="domain" description="HTH lacI-type" evidence="4">
    <location>
        <begin position="16"/>
        <end position="71"/>
    </location>
</feature>
<dbReference type="InterPro" id="IPR000843">
    <property type="entry name" value="HTH_LacI"/>
</dbReference>
<dbReference type="AlphaFoldDB" id="A0A7T1TC03"/>
<dbReference type="InterPro" id="IPR010982">
    <property type="entry name" value="Lambda_DNA-bd_dom_sf"/>
</dbReference>
<evidence type="ECO:0000256" key="3">
    <source>
        <dbReference type="ARBA" id="ARBA00023163"/>
    </source>
</evidence>
<dbReference type="Gene3D" id="3.40.50.2300">
    <property type="match status" value="2"/>
</dbReference>
<proteinExistence type="predicted"/>
<keyword evidence="6" id="KW-1185">Reference proteome</keyword>
<dbReference type="CDD" id="cd06279">
    <property type="entry name" value="PBP1_LacI-like"/>
    <property type="match status" value="1"/>
</dbReference>
<dbReference type="SMART" id="SM00354">
    <property type="entry name" value="HTH_LACI"/>
    <property type="match status" value="1"/>
</dbReference>
<sequence>MGGRAVGAKDSRGRRATLQTVADEVGVSRTTVSNAYGRPDQLNKDLRERIFDAARRLGYSGPDATARSLRRGRAGAIGLLFTETLSYAFADPYSVGFLRGVAEVAEASGTGLLLIPMPPRAYGPAGDKDAPVPPGNDDPETAVRNAVVDGFCLYCVPVGHPAKALIRARGLPMVTTDERDDPSIPYVGIDERASARLAAEHIVRLGHRRVAVMVDQVVAPGTSGPATVEEQLASDCGDLQGRLGGYRDALEEVGVDWRSVRVVAAGRNSRSAAASAAAHFLDVADRPTAVLAIGDVLALGVLDACEQRGLVVGRDISVAGFDDVPEAERARLTTVRQPMGEKGRIAGRLLLEPPEEQKVPRIKLPTELVVRATTGPAPH</sequence>
<dbReference type="GO" id="GO:0000976">
    <property type="term" value="F:transcription cis-regulatory region binding"/>
    <property type="evidence" value="ECO:0007669"/>
    <property type="project" value="TreeGrafter"/>
</dbReference>
<dbReference type="Pfam" id="PF13377">
    <property type="entry name" value="Peripla_BP_3"/>
    <property type="match status" value="1"/>
</dbReference>
<keyword evidence="1" id="KW-0805">Transcription regulation</keyword>
<dbReference type="SUPFAM" id="SSF53822">
    <property type="entry name" value="Periplasmic binding protein-like I"/>
    <property type="match status" value="1"/>
</dbReference>
<gene>
    <name evidence="5" type="ORF">G4Z16_31220</name>
</gene>
<dbReference type="GO" id="GO:0003700">
    <property type="term" value="F:DNA-binding transcription factor activity"/>
    <property type="evidence" value="ECO:0007669"/>
    <property type="project" value="TreeGrafter"/>
</dbReference>
<dbReference type="PANTHER" id="PTHR30146">
    <property type="entry name" value="LACI-RELATED TRANSCRIPTIONAL REPRESSOR"/>
    <property type="match status" value="1"/>
</dbReference>
<reference evidence="6" key="1">
    <citation type="submission" date="2020-02" db="EMBL/GenBank/DDBJ databases">
        <title>Streptomyces sp. ASO4wet.</title>
        <authorList>
            <person name="Risdian C."/>
            <person name="Landwehr W."/>
            <person name="Schupp P."/>
            <person name="Wink J."/>
        </authorList>
    </citation>
    <scope>NUCLEOTIDE SEQUENCE [LARGE SCALE GENOMIC DNA]</scope>
    <source>
        <strain evidence="6">ASO4wet</strain>
    </source>
</reference>
<organism evidence="5 6">
    <name type="scientific">Streptomyces bathyalis</name>
    <dbReference type="NCBI Taxonomy" id="2710756"/>
    <lineage>
        <taxon>Bacteria</taxon>
        <taxon>Bacillati</taxon>
        <taxon>Actinomycetota</taxon>
        <taxon>Actinomycetes</taxon>
        <taxon>Kitasatosporales</taxon>
        <taxon>Streptomycetaceae</taxon>
        <taxon>Streptomyces</taxon>
    </lineage>
</organism>
<keyword evidence="3" id="KW-0804">Transcription</keyword>
<dbReference type="KEGG" id="sbat:G4Z16_31220"/>
<dbReference type="Proteomes" id="UP000595046">
    <property type="component" value="Chromosome"/>
</dbReference>
<dbReference type="InterPro" id="IPR028082">
    <property type="entry name" value="Peripla_BP_I"/>
</dbReference>
<evidence type="ECO:0000313" key="6">
    <source>
        <dbReference type="Proteomes" id="UP000595046"/>
    </source>
</evidence>
<protein>
    <submittedName>
        <fullName evidence="5">LacI family DNA-binding transcriptional regulator</fullName>
    </submittedName>
</protein>
<accession>A0A7T1TC03</accession>
<evidence type="ECO:0000256" key="1">
    <source>
        <dbReference type="ARBA" id="ARBA00023015"/>
    </source>
</evidence>